<dbReference type="Proteomes" id="UP000316727">
    <property type="component" value="Unassembled WGS sequence"/>
</dbReference>
<proteinExistence type="predicted"/>
<feature type="domain" description="DinB-like" evidence="1">
    <location>
        <begin position="27"/>
        <end position="147"/>
    </location>
</feature>
<keyword evidence="3" id="KW-1185">Reference proteome</keyword>
<accession>A0A501VWR0</accession>
<dbReference type="RefSeq" id="WP_140623674.1">
    <property type="nucleotide sequence ID" value="NZ_VFRQ01000014.1"/>
</dbReference>
<dbReference type="SUPFAM" id="SSF109854">
    <property type="entry name" value="DinB/YfiT-like putative metalloenzymes"/>
    <property type="match status" value="1"/>
</dbReference>
<dbReference type="Pfam" id="PF12867">
    <property type="entry name" value="DinB_2"/>
    <property type="match status" value="1"/>
</dbReference>
<dbReference type="OrthoDB" id="9798830at2"/>
<organism evidence="2 3">
    <name type="scientific">Pontibacter mangrovi</name>
    <dbReference type="NCBI Taxonomy" id="2589816"/>
    <lineage>
        <taxon>Bacteria</taxon>
        <taxon>Pseudomonadati</taxon>
        <taxon>Bacteroidota</taxon>
        <taxon>Cytophagia</taxon>
        <taxon>Cytophagales</taxon>
        <taxon>Hymenobacteraceae</taxon>
        <taxon>Pontibacter</taxon>
    </lineage>
</organism>
<sequence length="159" mass="18167">MDQDKALRDHLVKLIRGSQAFQPVGTLLQGLTAETAGKTIPHLPYTIWQLVDHMRFTVEDILEFVHNPKYKEPNWPDDYWPTTKAPASQQALDKSIQALHKSMEEMVQLVQDPAHDLYKPIPHGDGQTLLREAILVGEHTAYHLGQVVLMRRLLGDWES</sequence>
<evidence type="ECO:0000313" key="2">
    <source>
        <dbReference type="EMBL" id="TPE42163.1"/>
    </source>
</evidence>
<dbReference type="Gene3D" id="1.20.120.450">
    <property type="entry name" value="dinb family like domain"/>
    <property type="match status" value="1"/>
</dbReference>
<evidence type="ECO:0000259" key="1">
    <source>
        <dbReference type="Pfam" id="PF12867"/>
    </source>
</evidence>
<dbReference type="InterPro" id="IPR024775">
    <property type="entry name" value="DinB-like"/>
</dbReference>
<dbReference type="AlphaFoldDB" id="A0A501VWR0"/>
<gene>
    <name evidence="2" type="ORF">FJM65_18965</name>
</gene>
<name>A0A501VWR0_9BACT</name>
<dbReference type="InterPro" id="IPR034660">
    <property type="entry name" value="DinB/YfiT-like"/>
</dbReference>
<protein>
    <submittedName>
        <fullName evidence="2">DinB family protein</fullName>
    </submittedName>
</protein>
<dbReference type="EMBL" id="VFRQ01000014">
    <property type="protein sequence ID" value="TPE42163.1"/>
    <property type="molecule type" value="Genomic_DNA"/>
</dbReference>
<evidence type="ECO:0000313" key="3">
    <source>
        <dbReference type="Proteomes" id="UP000316727"/>
    </source>
</evidence>
<reference evidence="2 3" key="1">
    <citation type="submission" date="2019-06" db="EMBL/GenBank/DDBJ databases">
        <title>A novel bacterium of genus Pontibacter, isolated from marine sediment.</title>
        <authorList>
            <person name="Huang H."/>
            <person name="Mo K."/>
            <person name="Hu Y."/>
        </authorList>
    </citation>
    <scope>NUCLEOTIDE SEQUENCE [LARGE SCALE GENOMIC DNA]</scope>
    <source>
        <strain evidence="2 3">HB172049</strain>
    </source>
</reference>
<comment type="caution">
    <text evidence="2">The sequence shown here is derived from an EMBL/GenBank/DDBJ whole genome shotgun (WGS) entry which is preliminary data.</text>
</comment>